<reference evidence="1" key="1">
    <citation type="journal article" date="2021" name="Mol. Ecol. Resour.">
        <title>Apolygus lucorum genome provides insights into omnivorousness and mesophyll feeding.</title>
        <authorList>
            <person name="Liu Y."/>
            <person name="Liu H."/>
            <person name="Wang H."/>
            <person name="Huang T."/>
            <person name="Liu B."/>
            <person name="Yang B."/>
            <person name="Yin L."/>
            <person name="Li B."/>
            <person name="Zhang Y."/>
            <person name="Zhang S."/>
            <person name="Jiang F."/>
            <person name="Zhang X."/>
            <person name="Ren Y."/>
            <person name="Wang B."/>
            <person name="Wang S."/>
            <person name="Lu Y."/>
            <person name="Wu K."/>
            <person name="Fan W."/>
            <person name="Wang G."/>
        </authorList>
    </citation>
    <scope>NUCLEOTIDE SEQUENCE</scope>
    <source>
        <strain evidence="1">12Hb</strain>
    </source>
</reference>
<dbReference type="Proteomes" id="UP000466442">
    <property type="component" value="Linkage Group LG16"/>
</dbReference>
<name>A0A6A4IXP3_APOLU</name>
<accession>A0A6A4IXP3</accession>
<keyword evidence="2" id="KW-1185">Reference proteome</keyword>
<evidence type="ECO:0000313" key="1">
    <source>
        <dbReference type="EMBL" id="KAF6198326.1"/>
    </source>
</evidence>
<evidence type="ECO:0000313" key="2">
    <source>
        <dbReference type="Proteomes" id="UP000466442"/>
    </source>
</evidence>
<gene>
    <name evidence="1" type="ORF">GE061_008074</name>
</gene>
<sequence length="77" mass="8719">MRPSYFFALELMFLLLKLHLVFPQEPVSEGCDIPPFPPTCDGGVSLRENSTDTQANTHNPSPNSLADKFHQFLTQFH</sequence>
<dbReference type="EMBL" id="WIXP02000016">
    <property type="protein sequence ID" value="KAF6198326.1"/>
    <property type="molecule type" value="Genomic_DNA"/>
</dbReference>
<comment type="caution">
    <text evidence="1">The sequence shown here is derived from an EMBL/GenBank/DDBJ whole genome shotgun (WGS) entry which is preliminary data.</text>
</comment>
<organism evidence="1 2">
    <name type="scientific">Apolygus lucorum</name>
    <name type="common">Small green plant bug</name>
    <name type="synonym">Lygocoris lucorum</name>
    <dbReference type="NCBI Taxonomy" id="248454"/>
    <lineage>
        <taxon>Eukaryota</taxon>
        <taxon>Metazoa</taxon>
        <taxon>Ecdysozoa</taxon>
        <taxon>Arthropoda</taxon>
        <taxon>Hexapoda</taxon>
        <taxon>Insecta</taxon>
        <taxon>Pterygota</taxon>
        <taxon>Neoptera</taxon>
        <taxon>Paraneoptera</taxon>
        <taxon>Hemiptera</taxon>
        <taxon>Heteroptera</taxon>
        <taxon>Panheteroptera</taxon>
        <taxon>Cimicomorpha</taxon>
        <taxon>Miridae</taxon>
        <taxon>Mirini</taxon>
        <taxon>Apolygus</taxon>
    </lineage>
</organism>
<dbReference type="AlphaFoldDB" id="A0A6A4IXP3"/>
<proteinExistence type="predicted"/>
<protein>
    <submittedName>
        <fullName evidence="1">Uncharacterized protein</fullName>
    </submittedName>
</protein>